<dbReference type="SUPFAM" id="SSF48726">
    <property type="entry name" value="Immunoglobulin"/>
    <property type="match status" value="2"/>
</dbReference>
<reference evidence="6" key="1">
    <citation type="submission" date="2021-01" db="EMBL/GenBank/DDBJ databases">
        <authorList>
            <person name="Zahm M."/>
            <person name="Roques C."/>
            <person name="Cabau C."/>
            <person name="Klopp C."/>
            <person name="Donnadieu C."/>
            <person name="Jouanno E."/>
            <person name="Lampietro C."/>
            <person name="Louis A."/>
            <person name="Herpin A."/>
            <person name="Echchiki A."/>
            <person name="Berthelot C."/>
            <person name="Parey E."/>
            <person name="Roest-Crollius H."/>
            <person name="Braasch I."/>
            <person name="Postlethwait J."/>
            <person name="Bobe J."/>
            <person name="Montfort J."/>
            <person name="Bouchez O."/>
            <person name="Begum T."/>
            <person name="Mejri S."/>
            <person name="Adams A."/>
            <person name="Chen W.-J."/>
            <person name="Guiguen Y."/>
        </authorList>
    </citation>
    <scope>NUCLEOTIDE SEQUENCE</scope>
    <source>
        <tissue evidence="6">Blood</tissue>
    </source>
</reference>
<dbReference type="AlphaFoldDB" id="A0A8T3CQ44"/>
<protein>
    <recommendedName>
        <fullName evidence="5">Ig-like domain-containing protein</fullName>
    </recommendedName>
</protein>
<evidence type="ECO:0000256" key="3">
    <source>
        <dbReference type="SAM" id="Phobius"/>
    </source>
</evidence>
<dbReference type="Proteomes" id="UP000829720">
    <property type="component" value="Unassembled WGS sequence"/>
</dbReference>
<dbReference type="InterPro" id="IPR007110">
    <property type="entry name" value="Ig-like_dom"/>
</dbReference>
<comment type="caution">
    <text evidence="6">The sequence shown here is derived from an EMBL/GenBank/DDBJ whole genome shotgun (WGS) entry which is preliminary data.</text>
</comment>
<dbReference type="PANTHER" id="PTHR11481">
    <property type="entry name" value="IMMUNOGLOBULIN FC RECEPTOR"/>
    <property type="match status" value="1"/>
</dbReference>
<dbReference type="InterPro" id="IPR036179">
    <property type="entry name" value="Ig-like_dom_sf"/>
</dbReference>
<keyword evidence="2" id="KW-1015">Disulfide bond</keyword>
<gene>
    <name evidence="6" type="ORF">AGOR_G00196780</name>
</gene>
<dbReference type="GO" id="GO:0007166">
    <property type="term" value="P:cell surface receptor signaling pathway"/>
    <property type="evidence" value="ECO:0007669"/>
    <property type="project" value="TreeGrafter"/>
</dbReference>
<dbReference type="InterPro" id="IPR050488">
    <property type="entry name" value="Ig_Fc_receptor"/>
</dbReference>
<dbReference type="Pfam" id="PF13895">
    <property type="entry name" value="Ig_2"/>
    <property type="match status" value="2"/>
</dbReference>
<dbReference type="EMBL" id="JAERUA010000019">
    <property type="protein sequence ID" value="KAI1886536.1"/>
    <property type="molecule type" value="Genomic_DNA"/>
</dbReference>
<feature type="signal peptide" evidence="4">
    <location>
        <begin position="1"/>
        <end position="22"/>
    </location>
</feature>
<feature type="domain" description="Ig-like" evidence="5">
    <location>
        <begin position="147"/>
        <end position="237"/>
    </location>
</feature>
<proteinExistence type="predicted"/>
<accession>A0A8T3CQ44</accession>
<evidence type="ECO:0000256" key="2">
    <source>
        <dbReference type="ARBA" id="ARBA00023157"/>
    </source>
</evidence>
<feature type="chain" id="PRO_5035872656" description="Ig-like domain-containing protein" evidence="4">
    <location>
        <begin position="23"/>
        <end position="314"/>
    </location>
</feature>
<evidence type="ECO:0000256" key="4">
    <source>
        <dbReference type="SAM" id="SignalP"/>
    </source>
</evidence>
<evidence type="ECO:0000259" key="5">
    <source>
        <dbReference type="PROSITE" id="PS50835"/>
    </source>
</evidence>
<feature type="transmembrane region" description="Helical" evidence="3">
    <location>
        <begin position="245"/>
        <end position="269"/>
    </location>
</feature>
<dbReference type="GO" id="GO:0009897">
    <property type="term" value="C:external side of plasma membrane"/>
    <property type="evidence" value="ECO:0007669"/>
    <property type="project" value="TreeGrafter"/>
</dbReference>
<name>A0A8T3CQ44_9TELE</name>
<dbReference type="SMART" id="SM00409">
    <property type="entry name" value="IG"/>
    <property type="match status" value="2"/>
</dbReference>
<evidence type="ECO:0000256" key="1">
    <source>
        <dbReference type="ARBA" id="ARBA00022729"/>
    </source>
</evidence>
<evidence type="ECO:0000313" key="7">
    <source>
        <dbReference type="Proteomes" id="UP000829720"/>
    </source>
</evidence>
<keyword evidence="7" id="KW-1185">Reference proteome</keyword>
<dbReference type="InterPro" id="IPR003599">
    <property type="entry name" value="Ig_sub"/>
</dbReference>
<keyword evidence="1 4" id="KW-0732">Signal</keyword>
<sequence length="314" mass="34990">MQANRAVALMLLCPMMILQSQSGRTQPVLTLDPDWPQIFTGERITLRSLPRATLTVEPKWSPLYTGETVTLKCEVDSHSNWKYVWYKDWSSLALSQTAGHSVSGDRYSITAAAGSDQGQYWCEGRLEGRKVTSQRSDPITLTVKVLPKANLTVEPKWSPLYTGDNITLKCEVDSPGNWMYVWYKDQLQTAVSQTAGHSVSGDRYSITAAAGSDQGQYWCEGRLEGRNRTSQRSDPITLTVKDQSIITLAIALGAVAALIVSVLILIFFVKRRRSREDQGVCSSLVLDDKKKKKKQKKNTEGIFSEVVYSTVRTG</sequence>
<dbReference type="Gene3D" id="2.60.40.10">
    <property type="entry name" value="Immunoglobulins"/>
    <property type="match status" value="2"/>
</dbReference>
<keyword evidence="3" id="KW-1133">Transmembrane helix</keyword>
<dbReference type="GO" id="GO:0004888">
    <property type="term" value="F:transmembrane signaling receptor activity"/>
    <property type="evidence" value="ECO:0007669"/>
    <property type="project" value="TreeGrafter"/>
</dbReference>
<dbReference type="SMART" id="SM00408">
    <property type="entry name" value="IGc2"/>
    <property type="match status" value="2"/>
</dbReference>
<evidence type="ECO:0000313" key="6">
    <source>
        <dbReference type="EMBL" id="KAI1886536.1"/>
    </source>
</evidence>
<dbReference type="InterPro" id="IPR003598">
    <property type="entry name" value="Ig_sub2"/>
</dbReference>
<dbReference type="PANTHER" id="PTHR11481:SF64">
    <property type="entry name" value="FC RECEPTOR-LIKE PROTEIN 4"/>
    <property type="match status" value="1"/>
</dbReference>
<organism evidence="6 7">
    <name type="scientific">Albula goreensis</name>
    <dbReference type="NCBI Taxonomy" id="1534307"/>
    <lineage>
        <taxon>Eukaryota</taxon>
        <taxon>Metazoa</taxon>
        <taxon>Chordata</taxon>
        <taxon>Craniata</taxon>
        <taxon>Vertebrata</taxon>
        <taxon>Euteleostomi</taxon>
        <taxon>Actinopterygii</taxon>
        <taxon>Neopterygii</taxon>
        <taxon>Teleostei</taxon>
        <taxon>Albuliformes</taxon>
        <taxon>Albulidae</taxon>
        <taxon>Albula</taxon>
    </lineage>
</organism>
<keyword evidence="3" id="KW-0472">Membrane</keyword>
<dbReference type="InterPro" id="IPR013783">
    <property type="entry name" value="Ig-like_fold"/>
</dbReference>
<dbReference type="PROSITE" id="PS50835">
    <property type="entry name" value="IG_LIKE"/>
    <property type="match status" value="2"/>
</dbReference>
<dbReference type="GO" id="GO:0006955">
    <property type="term" value="P:immune response"/>
    <property type="evidence" value="ECO:0007669"/>
    <property type="project" value="TreeGrafter"/>
</dbReference>
<feature type="domain" description="Ig-like" evidence="5">
    <location>
        <begin position="50"/>
        <end position="132"/>
    </location>
</feature>
<keyword evidence="3" id="KW-0812">Transmembrane</keyword>
<dbReference type="OrthoDB" id="6151406at2759"/>